<dbReference type="PROSITE" id="PS00011">
    <property type="entry name" value="GLA_1"/>
    <property type="match status" value="1"/>
</dbReference>
<dbReference type="GO" id="GO:0005509">
    <property type="term" value="F:calcium ion binding"/>
    <property type="evidence" value="ECO:0007669"/>
    <property type="project" value="InterPro"/>
</dbReference>
<keyword evidence="6" id="KW-1185">Reference proteome</keyword>
<dbReference type="InterPro" id="IPR000294">
    <property type="entry name" value="GLA_domain"/>
</dbReference>
<evidence type="ECO:0000256" key="3">
    <source>
        <dbReference type="SAM" id="Phobius"/>
    </source>
</evidence>
<dbReference type="Pfam" id="PF00594">
    <property type="entry name" value="Gla"/>
    <property type="match status" value="1"/>
</dbReference>
<accession>A0A8D0EDC4</accession>
<dbReference type="FunFam" id="4.10.740.10:FF:000001">
    <property type="entry name" value="vitamin K-dependent protein S"/>
    <property type="match status" value="1"/>
</dbReference>
<dbReference type="InterPro" id="IPR050442">
    <property type="entry name" value="Peptidase_S1_coag_factors"/>
</dbReference>
<feature type="compositionally biased region" description="Polar residues" evidence="2">
    <location>
        <begin position="165"/>
        <end position="176"/>
    </location>
</feature>
<feature type="transmembrane region" description="Helical" evidence="3">
    <location>
        <begin position="79"/>
        <end position="102"/>
    </location>
</feature>
<dbReference type="Proteomes" id="UP000694421">
    <property type="component" value="Unplaced"/>
</dbReference>
<reference evidence="5" key="1">
    <citation type="submission" date="2025-08" db="UniProtKB">
        <authorList>
            <consortium name="Ensembl"/>
        </authorList>
    </citation>
    <scope>IDENTIFICATION</scope>
</reference>
<dbReference type="OMA" id="HWGRDYH"/>
<dbReference type="PANTHER" id="PTHR24278">
    <property type="entry name" value="COAGULATION FACTOR"/>
    <property type="match status" value="1"/>
</dbReference>
<dbReference type="PRINTS" id="PR00001">
    <property type="entry name" value="GLABLOOD"/>
</dbReference>
<evidence type="ECO:0000313" key="6">
    <source>
        <dbReference type="Proteomes" id="UP000694421"/>
    </source>
</evidence>
<sequence>MDSVFLSETKANSVLKRYPRAYGLFEEFKQGNIERECIEEICNKEEAREAFENDEKTTEFWKQYTNIFNGETNTDHKWFHFYLLFPLIFGLLIILLLIFVTWKCVFKKKMRRRSAYEHSQTREVTGARTAANGRSSLPQPLSILHSPQEEMINGNGPSPGYLSYSDGQSDSVSIRLSNFDPPPSYEEVASKNGIRRNETANHLEPPPQYEDIVNSSSVPFDTTK</sequence>
<keyword evidence="3" id="KW-0812">Transmembrane</keyword>
<evidence type="ECO:0000313" key="5">
    <source>
        <dbReference type="Ensembl" id="ENSSMRP00000029728.1"/>
    </source>
</evidence>
<dbReference type="PROSITE" id="PS50998">
    <property type="entry name" value="GLA_2"/>
    <property type="match status" value="1"/>
</dbReference>
<feature type="compositionally biased region" description="Polar residues" evidence="2">
    <location>
        <begin position="213"/>
        <end position="224"/>
    </location>
</feature>
<evidence type="ECO:0000256" key="2">
    <source>
        <dbReference type="SAM" id="MobiDB-lite"/>
    </source>
</evidence>
<dbReference type="InterPro" id="IPR017857">
    <property type="entry name" value="Coagulation_fac-like_Gla_dom"/>
</dbReference>
<keyword evidence="3" id="KW-1133">Transmembrane helix</keyword>
<evidence type="ECO:0000256" key="1">
    <source>
        <dbReference type="ARBA" id="ARBA00023157"/>
    </source>
</evidence>
<dbReference type="InterPro" id="IPR035972">
    <property type="entry name" value="GLA-like_dom_SF"/>
</dbReference>
<evidence type="ECO:0000259" key="4">
    <source>
        <dbReference type="PROSITE" id="PS50998"/>
    </source>
</evidence>
<dbReference type="AlphaFoldDB" id="A0A8D0EDC4"/>
<dbReference type="SMART" id="SM00069">
    <property type="entry name" value="GLA"/>
    <property type="match status" value="1"/>
</dbReference>
<keyword evidence="1" id="KW-1015">Disulfide bond</keyword>
<dbReference type="SUPFAM" id="SSF57630">
    <property type="entry name" value="GLA-domain"/>
    <property type="match status" value="1"/>
</dbReference>
<name>A0A8D0EDC4_SALMN</name>
<keyword evidence="3" id="KW-0472">Membrane</keyword>
<dbReference type="Ensembl" id="ENSSMRT00000034698.1">
    <property type="protein sequence ID" value="ENSSMRP00000029728.1"/>
    <property type="gene ID" value="ENSSMRG00000022858.1"/>
</dbReference>
<feature type="domain" description="Gla" evidence="4">
    <location>
        <begin position="20"/>
        <end position="66"/>
    </location>
</feature>
<dbReference type="Gene3D" id="4.10.740.10">
    <property type="entry name" value="Coagulation Factor IX"/>
    <property type="match status" value="1"/>
</dbReference>
<reference evidence="5" key="2">
    <citation type="submission" date="2025-09" db="UniProtKB">
        <authorList>
            <consortium name="Ensembl"/>
        </authorList>
    </citation>
    <scope>IDENTIFICATION</scope>
</reference>
<dbReference type="GO" id="GO:0005615">
    <property type="term" value="C:extracellular space"/>
    <property type="evidence" value="ECO:0007669"/>
    <property type="project" value="TreeGrafter"/>
</dbReference>
<feature type="region of interest" description="Disordered" evidence="2">
    <location>
        <begin position="117"/>
        <end position="224"/>
    </location>
</feature>
<dbReference type="GeneTree" id="ENSGT00940000158538"/>
<proteinExistence type="predicted"/>
<protein>
    <submittedName>
        <fullName evidence="5">Proline rich and Gla domain 1</fullName>
    </submittedName>
</protein>
<organism evidence="5 6">
    <name type="scientific">Salvator merianae</name>
    <name type="common">Argentine black and white tegu</name>
    <name type="synonym">Tupinambis merianae</name>
    <dbReference type="NCBI Taxonomy" id="96440"/>
    <lineage>
        <taxon>Eukaryota</taxon>
        <taxon>Metazoa</taxon>
        <taxon>Chordata</taxon>
        <taxon>Craniata</taxon>
        <taxon>Vertebrata</taxon>
        <taxon>Euteleostomi</taxon>
        <taxon>Lepidosauria</taxon>
        <taxon>Squamata</taxon>
        <taxon>Bifurcata</taxon>
        <taxon>Unidentata</taxon>
        <taxon>Episquamata</taxon>
        <taxon>Laterata</taxon>
        <taxon>Teiioidea</taxon>
        <taxon>Teiidae</taxon>
        <taxon>Salvator</taxon>
    </lineage>
</organism>
<dbReference type="PANTHER" id="PTHR24278:SF37">
    <property type="entry name" value="TRANSMEMBRANE GAMMA-CARBOXYGLUTAMIC ACID PROTEIN 1"/>
    <property type="match status" value="1"/>
</dbReference>